<dbReference type="EMBL" id="QGKX02000996">
    <property type="protein sequence ID" value="KAF3556437.1"/>
    <property type="molecule type" value="Genomic_DNA"/>
</dbReference>
<comment type="caution">
    <text evidence="2">The sequence shown here is derived from an EMBL/GenBank/DDBJ whole genome shotgun (WGS) entry which is preliminary data.</text>
</comment>
<organism evidence="2 3">
    <name type="scientific">Brassica cretica</name>
    <name type="common">Mustard</name>
    <dbReference type="NCBI Taxonomy" id="69181"/>
    <lineage>
        <taxon>Eukaryota</taxon>
        <taxon>Viridiplantae</taxon>
        <taxon>Streptophyta</taxon>
        <taxon>Embryophyta</taxon>
        <taxon>Tracheophyta</taxon>
        <taxon>Spermatophyta</taxon>
        <taxon>Magnoliopsida</taxon>
        <taxon>eudicotyledons</taxon>
        <taxon>Gunneridae</taxon>
        <taxon>Pentapetalae</taxon>
        <taxon>rosids</taxon>
        <taxon>malvids</taxon>
        <taxon>Brassicales</taxon>
        <taxon>Brassicaceae</taxon>
        <taxon>Brassiceae</taxon>
        <taxon>Brassica</taxon>
    </lineage>
</organism>
<feature type="compositionally biased region" description="Basic and acidic residues" evidence="1">
    <location>
        <begin position="1"/>
        <end position="25"/>
    </location>
</feature>
<reference evidence="2" key="1">
    <citation type="submission" date="2019-12" db="EMBL/GenBank/DDBJ databases">
        <title>Genome sequencing and annotation of Brassica cretica.</title>
        <authorList>
            <person name="Studholme D.J."/>
            <person name="Sarris P."/>
        </authorList>
    </citation>
    <scope>NUCLEOTIDE SEQUENCE</scope>
    <source>
        <strain evidence="2">PFS-109/04</strain>
        <tissue evidence="2">Leaf</tissue>
    </source>
</reference>
<evidence type="ECO:0000313" key="2">
    <source>
        <dbReference type="EMBL" id="KAF3556437.1"/>
    </source>
</evidence>
<sequence>MRIEFESEDNNSSKHNDLRTTLDARKSRRISTGDLRDKLNAGACDLRIRLNRLKSTDLRRCLEQTKTSSNDTPS</sequence>
<feature type="region of interest" description="Disordered" evidence="1">
    <location>
        <begin position="1"/>
        <end position="27"/>
    </location>
</feature>
<proteinExistence type="predicted"/>
<evidence type="ECO:0000313" key="3">
    <source>
        <dbReference type="Proteomes" id="UP000712600"/>
    </source>
</evidence>
<accession>A0A8S9QXZ9</accession>
<dbReference type="Proteomes" id="UP000712600">
    <property type="component" value="Unassembled WGS sequence"/>
</dbReference>
<evidence type="ECO:0000256" key="1">
    <source>
        <dbReference type="SAM" id="MobiDB-lite"/>
    </source>
</evidence>
<gene>
    <name evidence="2" type="ORF">F2Q69_00014359</name>
</gene>
<name>A0A8S9QXZ9_BRACR</name>
<dbReference type="AlphaFoldDB" id="A0A8S9QXZ9"/>
<protein>
    <submittedName>
        <fullName evidence="2">Uncharacterized protein</fullName>
    </submittedName>
</protein>